<dbReference type="InterPro" id="IPR028889">
    <property type="entry name" value="USP"/>
</dbReference>
<organism evidence="2 3">
    <name type="scientific">Ciona intestinalis</name>
    <name type="common">Transparent sea squirt</name>
    <name type="synonym">Ascidia intestinalis</name>
    <dbReference type="NCBI Taxonomy" id="7719"/>
    <lineage>
        <taxon>Eukaryota</taxon>
        <taxon>Metazoa</taxon>
        <taxon>Chordata</taxon>
        <taxon>Tunicata</taxon>
        <taxon>Ascidiacea</taxon>
        <taxon>Phlebobranchia</taxon>
        <taxon>Cionidae</taxon>
        <taxon>Ciona</taxon>
    </lineage>
</organism>
<proteinExistence type="predicted"/>
<feature type="domain" description="USP" evidence="1">
    <location>
        <begin position="1"/>
        <end position="140"/>
    </location>
</feature>
<sequence>MLIKKPPVILAVHLKRFQQAGFNLRKVNKKVEIPIVLDLSPFSTVDCQVYADSESRLTYELYAIVEHSGSLSRGHYTAYVKLKPTNDNLIKFINKEDIMPDKDTEPSKGVWYHTSDTNVSKTTQAKALNCNAYMLFYERII</sequence>
<dbReference type="EMBL" id="EAAA01000890">
    <property type="status" value="NOT_ANNOTATED_CDS"/>
    <property type="molecule type" value="Genomic_DNA"/>
</dbReference>
<dbReference type="Pfam" id="PF00443">
    <property type="entry name" value="UCH"/>
    <property type="match status" value="1"/>
</dbReference>
<dbReference type="SUPFAM" id="SSF54001">
    <property type="entry name" value="Cysteine proteinases"/>
    <property type="match status" value="1"/>
</dbReference>
<dbReference type="InterPro" id="IPR050164">
    <property type="entry name" value="Peptidase_C19"/>
</dbReference>
<dbReference type="Proteomes" id="UP000008144">
    <property type="component" value="Chromosome 12"/>
</dbReference>
<dbReference type="GO" id="GO:0004843">
    <property type="term" value="F:cysteine-type deubiquitinase activity"/>
    <property type="evidence" value="ECO:0007669"/>
    <property type="project" value="InterPro"/>
</dbReference>
<dbReference type="STRING" id="7719.ENSCINP00000033715"/>
<keyword evidence="3" id="KW-1185">Reference proteome</keyword>
<dbReference type="InParanoid" id="H2XVN1"/>
<protein>
    <recommendedName>
        <fullName evidence="1">USP domain-containing protein</fullName>
    </recommendedName>
</protein>
<reference evidence="2" key="2">
    <citation type="journal article" date="2008" name="Genome Biol.">
        <title>Improved genome assembly and evidence-based global gene model set for the chordate Ciona intestinalis: new insight into intron and operon populations.</title>
        <authorList>
            <person name="Satou Y."/>
            <person name="Mineta K."/>
            <person name="Ogasawara M."/>
            <person name="Sasakura Y."/>
            <person name="Shoguchi E."/>
            <person name="Ueno K."/>
            <person name="Yamada L."/>
            <person name="Matsumoto J."/>
            <person name="Wasserscheid J."/>
            <person name="Dewar K."/>
            <person name="Wiley G.B."/>
            <person name="Macmil S.L."/>
            <person name="Roe B.A."/>
            <person name="Zeller R.W."/>
            <person name="Hastings K.E."/>
            <person name="Lemaire P."/>
            <person name="Lindquist E."/>
            <person name="Endo T."/>
            <person name="Hotta K."/>
            <person name="Inaba K."/>
        </authorList>
    </citation>
    <scope>NUCLEOTIDE SEQUENCE [LARGE SCALE GENOMIC DNA]</scope>
    <source>
        <strain evidence="2">wild type</strain>
    </source>
</reference>
<dbReference type="PANTHER" id="PTHR24006:SF781">
    <property type="entry name" value="LD34905P"/>
    <property type="match status" value="1"/>
</dbReference>
<dbReference type="Ensembl" id="ENSCINT00000035009.1">
    <property type="protein sequence ID" value="ENSCINP00000033715.1"/>
    <property type="gene ID" value="ENSCING00000019364.1"/>
</dbReference>
<dbReference type="PROSITE" id="PS50235">
    <property type="entry name" value="USP_3"/>
    <property type="match status" value="1"/>
</dbReference>
<evidence type="ECO:0000313" key="3">
    <source>
        <dbReference type="Proteomes" id="UP000008144"/>
    </source>
</evidence>
<evidence type="ECO:0000259" key="1">
    <source>
        <dbReference type="PROSITE" id="PS50235"/>
    </source>
</evidence>
<dbReference type="GO" id="GO:0016579">
    <property type="term" value="P:protein deubiquitination"/>
    <property type="evidence" value="ECO:0007669"/>
    <property type="project" value="InterPro"/>
</dbReference>
<reference evidence="3" key="1">
    <citation type="journal article" date="2002" name="Science">
        <title>The draft genome of Ciona intestinalis: insights into chordate and vertebrate origins.</title>
        <authorList>
            <person name="Dehal P."/>
            <person name="Satou Y."/>
            <person name="Campbell R.K."/>
            <person name="Chapman J."/>
            <person name="Degnan B."/>
            <person name="De Tomaso A."/>
            <person name="Davidson B."/>
            <person name="Di Gregorio A."/>
            <person name="Gelpke M."/>
            <person name="Goodstein D.M."/>
            <person name="Harafuji N."/>
            <person name="Hastings K.E."/>
            <person name="Ho I."/>
            <person name="Hotta K."/>
            <person name="Huang W."/>
            <person name="Kawashima T."/>
            <person name="Lemaire P."/>
            <person name="Martinez D."/>
            <person name="Meinertzhagen I.A."/>
            <person name="Necula S."/>
            <person name="Nonaka M."/>
            <person name="Putnam N."/>
            <person name="Rash S."/>
            <person name="Saiga H."/>
            <person name="Satake M."/>
            <person name="Terry A."/>
            <person name="Yamada L."/>
            <person name="Wang H.G."/>
            <person name="Awazu S."/>
            <person name="Azumi K."/>
            <person name="Boore J."/>
            <person name="Branno M."/>
            <person name="Chin-Bow S."/>
            <person name="DeSantis R."/>
            <person name="Doyle S."/>
            <person name="Francino P."/>
            <person name="Keys D.N."/>
            <person name="Haga S."/>
            <person name="Hayashi H."/>
            <person name="Hino K."/>
            <person name="Imai K.S."/>
            <person name="Inaba K."/>
            <person name="Kano S."/>
            <person name="Kobayashi K."/>
            <person name="Kobayashi M."/>
            <person name="Lee B.I."/>
            <person name="Makabe K.W."/>
            <person name="Manohar C."/>
            <person name="Matassi G."/>
            <person name="Medina M."/>
            <person name="Mochizuki Y."/>
            <person name="Mount S."/>
            <person name="Morishita T."/>
            <person name="Miura S."/>
            <person name="Nakayama A."/>
            <person name="Nishizaka S."/>
            <person name="Nomoto H."/>
            <person name="Ohta F."/>
            <person name="Oishi K."/>
            <person name="Rigoutsos I."/>
            <person name="Sano M."/>
            <person name="Sasaki A."/>
            <person name="Sasakura Y."/>
            <person name="Shoguchi E."/>
            <person name="Shin-i T."/>
            <person name="Spagnuolo A."/>
            <person name="Stainier D."/>
            <person name="Suzuki M.M."/>
            <person name="Tassy O."/>
            <person name="Takatori N."/>
            <person name="Tokuoka M."/>
            <person name="Yagi K."/>
            <person name="Yoshizaki F."/>
            <person name="Wada S."/>
            <person name="Zhang C."/>
            <person name="Hyatt P.D."/>
            <person name="Larimer F."/>
            <person name="Detter C."/>
            <person name="Doggett N."/>
            <person name="Glavina T."/>
            <person name="Hawkins T."/>
            <person name="Richardson P."/>
            <person name="Lucas S."/>
            <person name="Kohara Y."/>
            <person name="Levine M."/>
            <person name="Satoh N."/>
            <person name="Rokhsar D.S."/>
        </authorList>
    </citation>
    <scope>NUCLEOTIDE SEQUENCE [LARGE SCALE GENOMIC DNA]</scope>
</reference>
<reference evidence="2" key="3">
    <citation type="submission" date="2025-08" db="UniProtKB">
        <authorList>
            <consortium name="Ensembl"/>
        </authorList>
    </citation>
    <scope>IDENTIFICATION</scope>
</reference>
<dbReference type="Gene3D" id="3.90.70.10">
    <property type="entry name" value="Cysteine proteinases"/>
    <property type="match status" value="1"/>
</dbReference>
<dbReference type="InterPro" id="IPR038765">
    <property type="entry name" value="Papain-like_cys_pep_sf"/>
</dbReference>
<dbReference type="AlphaFoldDB" id="H2XVN1"/>
<dbReference type="PANTHER" id="PTHR24006">
    <property type="entry name" value="UBIQUITIN CARBOXYL-TERMINAL HYDROLASE"/>
    <property type="match status" value="1"/>
</dbReference>
<dbReference type="PROSITE" id="PS00973">
    <property type="entry name" value="USP_2"/>
    <property type="match status" value="1"/>
</dbReference>
<reference evidence="2" key="4">
    <citation type="submission" date="2025-09" db="UniProtKB">
        <authorList>
            <consortium name="Ensembl"/>
        </authorList>
    </citation>
    <scope>IDENTIFICATION</scope>
</reference>
<dbReference type="HOGENOM" id="CLU_107318_0_0_1"/>
<dbReference type="InterPro" id="IPR018200">
    <property type="entry name" value="USP_CS"/>
</dbReference>
<dbReference type="InterPro" id="IPR001394">
    <property type="entry name" value="Peptidase_C19_UCH"/>
</dbReference>
<evidence type="ECO:0000313" key="2">
    <source>
        <dbReference type="Ensembl" id="ENSCINP00000033715.1"/>
    </source>
</evidence>
<dbReference type="GeneTree" id="ENSGT00940000156013"/>
<accession>H2XVN1</accession>
<dbReference type="OMA" id="YIRETWN"/>
<name>H2XVN1_CIOIN</name>